<feature type="compositionally biased region" description="Polar residues" evidence="1">
    <location>
        <begin position="34"/>
        <end position="49"/>
    </location>
</feature>
<protein>
    <submittedName>
        <fullName evidence="2">Uncharacterized protein</fullName>
    </submittedName>
</protein>
<evidence type="ECO:0000313" key="2">
    <source>
        <dbReference type="EMBL" id="CAJ0598852.1"/>
    </source>
</evidence>
<feature type="region of interest" description="Disordered" evidence="1">
    <location>
        <begin position="1"/>
        <end position="49"/>
    </location>
</feature>
<feature type="compositionally biased region" description="Basic and acidic residues" evidence="1">
    <location>
        <begin position="1"/>
        <end position="18"/>
    </location>
</feature>
<name>A0AA36M6Q0_CYLNA</name>
<dbReference type="AlphaFoldDB" id="A0AA36M6Q0"/>
<reference evidence="2" key="1">
    <citation type="submission" date="2023-07" db="EMBL/GenBank/DDBJ databases">
        <authorList>
            <consortium name="CYATHOMIX"/>
        </authorList>
    </citation>
    <scope>NUCLEOTIDE SEQUENCE</scope>
    <source>
        <strain evidence="2">N/A</strain>
    </source>
</reference>
<keyword evidence="3" id="KW-1185">Reference proteome</keyword>
<dbReference type="Proteomes" id="UP001176961">
    <property type="component" value="Unassembled WGS sequence"/>
</dbReference>
<comment type="caution">
    <text evidence="2">The sequence shown here is derived from an EMBL/GenBank/DDBJ whole genome shotgun (WGS) entry which is preliminary data.</text>
</comment>
<organism evidence="2 3">
    <name type="scientific">Cylicocyclus nassatus</name>
    <name type="common">Nematode worm</name>
    <dbReference type="NCBI Taxonomy" id="53992"/>
    <lineage>
        <taxon>Eukaryota</taxon>
        <taxon>Metazoa</taxon>
        <taxon>Ecdysozoa</taxon>
        <taxon>Nematoda</taxon>
        <taxon>Chromadorea</taxon>
        <taxon>Rhabditida</taxon>
        <taxon>Rhabditina</taxon>
        <taxon>Rhabditomorpha</taxon>
        <taxon>Strongyloidea</taxon>
        <taxon>Strongylidae</taxon>
        <taxon>Cylicocyclus</taxon>
    </lineage>
</organism>
<sequence length="199" mass="22170">MSERVRKRRSEPPDERLQLLRKSAHSKDHERSQEQSSDPYTATESTRTINATCVSEEATSSQNLTQTNLMECSSERRITTSLCSDENKEIRHGPISNMLGADEEGDASGASTPQVVNMPLGKSSEVTRGSRTPLHDMGVCWNDTNNENCNFPIIQNLEPNVYERELAATLGEDESEGYISGRLLPNDTIISQQAENQVR</sequence>
<accession>A0AA36M6Q0</accession>
<dbReference type="EMBL" id="CATQJL010000223">
    <property type="protein sequence ID" value="CAJ0598852.1"/>
    <property type="molecule type" value="Genomic_DNA"/>
</dbReference>
<gene>
    <name evidence="2" type="ORF">CYNAS_LOCUS10835</name>
</gene>
<evidence type="ECO:0000256" key="1">
    <source>
        <dbReference type="SAM" id="MobiDB-lite"/>
    </source>
</evidence>
<proteinExistence type="predicted"/>
<evidence type="ECO:0000313" key="3">
    <source>
        <dbReference type="Proteomes" id="UP001176961"/>
    </source>
</evidence>